<dbReference type="Proteomes" id="UP001152888">
    <property type="component" value="Unassembled WGS sequence"/>
</dbReference>
<comment type="subcellular location">
    <subcellularLocation>
        <location evidence="2">Nucleus</location>
    </subcellularLocation>
</comment>
<gene>
    <name evidence="9" type="ORF">ACAOBT_LOCUS1986</name>
</gene>
<name>A0A9P0NSJ3_ACAOB</name>
<dbReference type="GO" id="GO:0004518">
    <property type="term" value="F:nuclease activity"/>
    <property type="evidence" value="ECO:0007669"/>
    <property type="project" value="UniProtKB-KW"/>
</dbReference>
<keyword evidence="7" id="KW-0539">Nucleus</keyword>
<organism evidence="9 10">
    <name type="scientific">Acanthoscelides obtectus</name>
    <name type="common">Bean weevil</name>
    <name type="synonym">Bruchus obtectus</name>
    <dbReference type="NCBI Taxonomy" id="200917"/>
    <lineage>
        <taxon>Eukaryota</taxon>
        <taxon>Metazoa</taxon>
        <taxon>Ecdysozoa</taxon>
        <taxon>Arthropoda</taxon>
        <taxon>Hexapoda</taxon>
        <taxon>Insecta</taxon>
        <taxon>Pterygota</taxon>
        <taxon>Neoptera</taxon>
        <taxon>Endopterygota</taxon>
        <taxon>Coleoptera</taxon>
        <taxon>Polyphaga</taxon>
        <taxon>Cucujiformia</taxon>
        <taxon>Chrysomeloidea</taxon>
        <taxon>Chrysomelidae</taxon>
        <taxon>Bruchinae</taxon>
        <taxon>Bruchini</taxon>
        <taxon>Acanthoscelides</taxon>
    </lineage>
</organism>
<keyword evidence="4" id="KW-0540">Nuclease</keyword>
<keyword evidence="5" id="KW-0479">Metal-binding</keyword>
<comment type="caution">
    <text evidence="9">The sequence shown here is derived from an EMBL/GenBank/DDBJ whole genome shotgun (WGS) entry which is preliminary data.</text>
</comment>
<dbReference type="InterPro" id="IPR027806">
    <property type="entry name" value="HARBI1_dom"/>
</dbReference>
<dbReference type="OrthoDB" id="6756822at2759"/>
<dbReference type="PANTHER" id="PTHR22930:SF85">
    <property type="entry name" value="GH03217P-RELATED"/>
    <property type="match status" value="1"/>
</dbReference>
<protein>
    <recommendedName>
        <fullName evidence="8">DDE Tnp4 domain-containing protein</fullName>
    </recommendedName>
</protein>
<evidence type="ECO:0000256" key="3">
    <source>
        <dbReference type="ARBA" id="ARBA00006958"/>
    </source>
</evidence>
<evidence type="ECO:0000313" key="9">
    <source>
        <dbReference type="EMBL" id="CAH1957246.1"/>
    </source>
</evidence>
<dbReference type="GO" id="GO:0005634">
    <property type="term" value="C:nucleus"/>
    <property type="evidence" value="ECO:0007669"/>
    <property type="project" value="UniProtKB-SubCell"/>
</dbReference>
<evidence type="ECO:0000256" key="1">
    <source>
        <dbReference type="ARBA" id="ARBA00001968"/>
    </source>
</evidence>
<comment type="cofactor">
    <cofactor evidence="1">
        <name>a divalent metal cation</name>
        <dbReference type="ChEBI" id="CHEBI:60240"/>
    </cofactor>
</comment>
<evidence type="ECO:0000259" key="8">
    <source>
        <dbReference type="Pfam" id="PF13359"/>
    </source>
</evidence>
<evidence type="ECO:0000256" key="5">
    <source>
        <dbReference type="ARBA" id="ARBA00022723"/>
    </source>
</evidence>
<keyword evidence="6" id="KW-0378">Hydrolase</keyword>
<comment type="similarity">
    <text evidence="3">Belongs to the HARBI1 family.</text>
</comment>
<dbReference type="AlphaFoldDB" id="A0A9P0NSJ3"/>
<dbReference type="GO" id="GO:0016787">
    <property type="term" value="F:hydrolase activity"/>
    <property type="evidence" value="ECO:0007669"/>
    <property type="project" value="UniProtKB-KW"/>
</dbReference>
<evidence type="ECO:0000313" key="10">
    <source>
        <dbReference type="Proteomes" id="UP001152888"/>
    </source>
</evidence>
<dbReference type="PANTHER" id="PTHR22930">
    <property type="match status" value="1"/>
</dbReference>
<evidence type="ECO:0000256" key="4">
    <source>
        <dbReference type="ARBA" id="ARBA00022722"/>
    </source>
</evidence>
<dbReference type="GO" id="GO:0046872">
    <property type="term" value="F:metal ion binding"/>
    <property type="evidence" value="ECO:0007669"/>
    <property type="project" value="UniProtKB-KW"/>
</dbReference>
<dbReference type="Pfam" id="PF13359">
    <property type="entry name" value="DDE_Tnp_4"/>
    <property type="match status" value="1"/>
</dbReference>
<sequence length="393" mass="46020">MESLNKKTFMILMGEMFFSSEDIVHVLNHLRKSLLCSHKFVVNIKDMTPKILMVEPWICSYENFKFFKLFRMSKKTFIELAEKIGKSDEKKILAKPYTGGHYPVSLYGHILIFLWYMATQDTLLSIGTRFKVSPTTVMSITNKVLYFMLKLKSAYIKFPKNEAEMRDISEGFKKYPGVIGAVDGTHIFVKVEKSQQDSYIDRYRRTSINLMAICDSNTLFTYVFLGYPGSAHDSRVFENSIMCKNIERHGPNFYFLDTQKYHLIGDSAFALRTWLITPYRGDNVTRKQKFHNYCLSSDRVKIEHCFGAYKGRWRRVQYINTYNICKAVEIATAACVLHNFCILHKDTWNNDFFGIDLDRNINQAELEDRGNIEAKRKRNRIADTLFLCRYNIE</sequence>
<reference evidence="9" key="1">
    <citation type="submission" date="2022-03" db="EMBL/GenBank/DDBJ databases">
        <authorList>
            <person name="Sayadi A."/>
        </authorList>
    </citation>
    <scope>NUCLEOTIDE SEQUENCE</scope>
</reference>
<dbReference type="InterPro" id="IPR045249">
    <property type="entry name" value="HARBI1-like"/>
</dbReference>
<dbReference type="EMBL" id="CAKOFQ010006669">
    <property type="protein sequence ID" value="CAH1957246.1"/>
    <property type="molecule type" value="Genomic_DNA"/>
</dbReference>
<evidence type="ECO:0000256" key="2">
    <source>
        <dbReference type="ARBA" id="ARBA00004123"/>
    </source>
</evidence>
<proteinExistence type="inferred from homology"/>
<keyword evidence="10" id="KW-1185">Reference proteome</keyword>
<accession>A0A9P0NSJ3</accession>
<evidence type="ECO:0000256" key="6">
    <source>
        <dbReference type="ARBA" id="ARBA00022801"/>
    </source>
</evidence>
<evidence type="ECO:0000256" key="7">
    <source>
        <dbReference type="ARBA" id="ARBA00023242"/>
    </source>
</evidence>
<feature type="domain" description="DDE Tnp4" evidence="8">
    <location>
        <begin position="182"/>
        <end position="339"/>
    </location>
</feature>